<feature type="region of interest" description="Disordered" evidence="1">
    <location>
        <begin position="1"/>
        <end position="25"/>
    </location>
</feature>
<feature type="domain" description="Solute-binding protein family 5" evidence="2">
    <location>
        <begin position="76"/>
        <end position="455"/>
    </location>
</feature>
<evidence type="ECO:0000256" key="1">
    <source>
        <dbReference type="SAM" id="MobiDB-lite"/>
    </source>
</evidence>
<proteinExistence type="predicted"/>
<dbReference type="RefSeq" id="WP_190023283.1">
    <property type="nucleotide sequence ID" value="NZ_BMUT01000009.1"/>
</dbReference>
<dbReference type="PANTHER" id="PTHR30290">
    <property type="entry name" value="PERIPLASMIC BINDING COMPONENT OF ABC TRANSPORTER"/>
    <property type="match status" value="1"/>
</dbReference>
<dbReference type="InterPro" id="IPR030678">
    <property type="entry name" value="Peptide/Ni-bd"/>
</dbReference>
<protein>
    <submittedName>
        <fullName evidence="3">ABC transporter</fullName>
    </submittedName>
</protein>
<dbReference type="Gene3D" id="3.10.105.10">
    <property type="entry name" value="Dipeptide-binding Protein, Domain 3"/>
    <property type="match status" value="1"/>
</dbReference>
<dbReference type="PIRSF" id="PIRSF002741">
    <property type="entry name" value="MppA"/>
    <property type="match status" value="1"/>
</dbReference>
<dbReference type="Proteomes" id="UP000659223">
    <property type="component" value="Unassembled WGS sequence"/>
</dbReference>
<dbReference type="CDD" id="cd08506">
    <property type="entry name" value="PBP2_clavulanate_OppA2"/>
    <property type="match status" value="1"/>
</dbReference>
<gene>
    <name evidence="3" type="ORF">GCM10010324_42140</name>
</gene>
<comment type="caution">
    <text evidence="3">The sequence shown here is derived from an EMBL/GenBank/DDBJ whole genome shotgun (WGS) entry which is preliminary data.</text>
</comment>
<keyword evidence="4" id="KW-1185">Reference proteome</keyword>
<sequence>MSQQFEIDHLGEAPTPAPDVPGARRGGRVTLLADAPPEHVDPTQMYIGTTLGVALGLFHRTLTGYQESYDGGPRRLVGDLATDTGRTTDGGRTWTYTLREGLKFEDGTPVTSYDVAHAITRSFGPNGVYGPQFIQQALDPERAYGGPEEDGPQAPGLSTPDERTIVFSLAEPTPGFPFFATTTTTTPVPRDRDTGADYETSWLATGPYKVKERVAGEKGHYLLERNPHWDPATDPIRHQYPDEILWEFGVARDQQTERLLDPSGQDRFAVATFDVADAHVATVQGSEELSSRVIAGPSAYLQYVYINTRRVTDVDVRRALNHAFDRGTCVELAGGTAGAQYATTILAPMVPGYRHHDVYPSGEHGDPVKAKELLAGKELRPLVFAYPDTLPNAPVAPAVKTALEAAGFEIVLRPVDKAAFYSLMGDAENDCDLIYGVWGPDFPDASGVFDVLFRGDRLTAQGNMNLSYFDDPEITAEIARLAQEPDRAAVAEGYAELDRRLMAEHAPVVPVYYKRQFTLFGPQVGGLFLSAQYFVPNLTRVHVVA</sequence>
<organism evidence="3 4">
    <name type="scientific">Streptomyces hiroshimensis</name>
    <dbReference type="NCBI Taxonomy" id="66424"/>
    <lineage>
        <taxon>Bacteria</taxon>
        <taxon>Bacillati</taxon>
        <taxon>Actinomycetota</taxon>
        <taxon>Actinomycetes</taxon>
        <taxon>Kitasatosporales</taxon>
        <taxon>Streptomycetaceae</taxon>
        <taxon>Streptomyces</taxon>
    </lineage>
</organism>
<reference evidence="4" key="1">
    <citation type="journal article" date="2019" name="Int. J. Syst. Evol. Microbiol.">
        <title>The Global Catalogue of Microorganisms (GCM) 10K type strain sequencing project: providing services to taxonomists for standard genome sequencing and annotation.</title>
        <authorList>
            <consortium name="The Broad Institute Genomics Platform"/>
            <consortium name="The Broad Institute Genome Sequencing Center for Infectious Disease"/>
            <person name="Wu L."/>
            <person name="Ma J."/>
        </authorList>
    </citation>
    <scope>NUCLEOTIDE SEQUENCE [LARGE SCALE GENOMIC DNA]</scope>
    <source>
        <strain evidence="4">JCM 4586</strain>
    </source>
</reference>
<evidence type="ECO:0000313" key="4">
    <source>
        <dbReference type="Proteomes" id="UP000659223"/>
    </source>
</evidence>
<dbReference type="EMBL" id="BMUT01000009">
    <property type="protein sequence ID" value="GGX91975.1"/>
    <property type="molecule type" value="Genomic_DNA"/>
</dbReference>
<evidence type="ECO:0000259" key="2">
    <source>
        <dbReference type="Pfam" id="PF00496"/>
    </source>
</evidence>
<dbReference type="InterPro" id="IPR000914">
    <property type="entry name" value="SBP_5_dom"/>
</dbReference>
<dbReference type="Pfam" id="PF00496">
    <property type="entry name" value="SBP_bac_5"/>
    <property type="match status" value="1"/>
</dbReference>
<name>A0ABQ2YRG8_9ACTN</name>
<feature type="compositionally biased region" description="Basic and acidic residues" evidence="1">
    <location>
        <begin position="1"/>
        <end position="11"/>
    </location>
</feature>
<dbReference type="PANTHER" id="PTHR30290:SF83">
    <property type="entry name" value="ABC TRANSPORTER SUBSTRATE-BINDING PROTEIN"/>
    <property type="match status" value="1"/>
</dbReference>
<dbReference type="SUPFAM" id="SSF53850">
    <property type="entry name" value="Periplasmic binding protein-like II"/>
    <property type="match status" value="1"/>
</dbReference>
<dbReference type="InterPro" id="IPR039424">
    <property type="entry name" value="SBP_5"/>
</dbReference>
<accession>A0ABQ2YRG8</accession>
<dbReference type="Gene3D" id="3.40.190.10">
    <property type="entry name" value="Periplasmic binding protein-like II"/>
    <property type="match status" value="1"/>
</dbReference>
<evidence type="ECO:0000313" key="3">
    <source>
        <dbReference type="EMBL" id="GGX91975.1"/>
    </source>
</evidence>